<organism evidence="2 3">
    <name type="scientific">Temnothorax curvispinosus</name>
    <dbReference type="NCBI Taxonomy" id="300111"/>
    <lineage>
        <taxon>Eukaryota</taxon>
        <taxon>Metazoa</taxon>
        <taxon>Ecdysozoa</taxon>
        <taxon>Arthropoda</taxon>
        <taxon>Hexapoda</taxon>
        <taxon>Insecta</taxon>
        <taxon>Pterygota</taxon>
        <taxon>Neoptera</taxon>
        <taxon>Endopterygota</taxon>
        <taxon>Hymenoptera</taxon>
        <taxon>Apocrita</taxon>
        <taxon>Aculeata</taxon>
        <taxon>Formicoidea</taxon>
        <taxon>Formicidae</taxon>
        <taxon>Myrmicinae</taxon>
        <taxon>Temnothorax</taxon>
    </lineage>
</organism>
<dbReference type="Pfam" id="PF17921">
    <property type="entry name" value="Integrase_H2C2"/>
    <property type="match status" value="1"/>
</dbReference>
<gene>
    <name evidence="3" type="primary">LOC112451837</name>
</gene>
<dbReference type="PROSITE" id="PS50994">
    <property type="entry name" value="INTEGRASE"/>
    <property type="match status" value="1"/>
</dbReference>
<dbReference type="GeneID" id="112451837"/>
<dbReference type="Gene3D" id="3.30.420.10">
    <property type="entry name" value="Ribonuclease H-like superfamily/Ribonuclease H"/>
    <property type="match status" value="1"/>
</dbReference>
<dbReference type="InterPro" id="IPR005312">
    <property type="entry name" value="DUF1759"/>
</dbReference>
<dbReference type="OrthoDB" id="7701561at2759"/>
<dbReference type="Pfam" id="PF03564">
    <property type="entry name" value="DUF1759"/>
    <property type="match status" value="1"/>
</dbReference>
<dbReference type="Pfam" id="PF05380">
    <property type="entry name" value="Peptidase_A17"/>
    <property type="match status" value="1"/>
</dbReference>
<proteinExistence type="predicted"/>
<sequence length="1699" mass="190450">MTRGSSARRRELCIRRMQEVHQYSMLAVDNVAMRPTFLVRYPAVAQLVQDFEEAHLQIIQDATDEEFAQEDVIRNEFDTMRFAVIGRYESFVPARETDESARSAPPAHHSAIKLPKIALPQFNGDLDKWPSFIALYNQAIHENRGVSAIEKYQYLLASLSGEALGVVRNLPLTAENYEIAYDALWERYQNRRKLATQYWRSFVHAKPLVADSAESLRALLDVFTENTRALSMLDYPVDAWDFMLLNHLLEKLTPTLREKFEAAHMTVESPRYDQLTKFLAGYCTVLASASGSSAQPSKRKAASTTSLVVQNAACPKCTEQHLLAKCPVFLQLSVRERHNFARESGLCLNCLRAGHNLKNCSSPFTCRHCQAKHHSLLHFGQASAPSLEAASAVTPVADIPAAPADTGDGPIVSLASTSSRVVLLSTVRAEALDAHGIAFPVRVLLDSASQANFVSESCLQRGGYARARHRATVMGVGETKAATTRGLTSFVIRVRDEPDIRFPVEATVLPRITSPLPGSRVDSKPWNHLRGLPLADPEFYLPGSIDILLGAESFVSVLRDGRRTGKNGEPDAFNTAFGWVLMGAVSPSLHAQSVHSFATTIESIDAAVGQFWKLEEVPESIPCSEQDRRCREIFDQTTYRDHSGRFVVSYPFISDPPTFVDSRPIAVNRLRALERRFKSNGEFREGYNAFMQDYLDSGHMELASDPFPADGRVYYLPHHGVYKLDSATTKLRVVFDASSKCPNGLSLNDTLLSGPKLQPDIVAVLLLFRAEPVAITADVKQMFRQIWIHPEHRNYQRIVWRFSESEPILDYILTTVIFGTTASPFLAIYCLLKLAHDNRSKYPLVYAALIESLYVDDVVVSVRTVERAVALRDQLLELFRSAGFELRKWASSHPAALGGLDPEICSQKTLSFESADDQALKVLGLRWHSQSDSFGFQLNSLTRGCTKRTILSEVARIFDPLGFLAPLTFTAKRLIQRLWTLKLEWDDEPPSDVRHQWERYKSEFDALAPLRIPRTFPSGANVRHELHGFCDASEQGYGAVVYLRTVAPAETGVAILCAKSKVAPLRAISLPRLELCAAVLLANLLAYVRRVLQGHMKIDAEYAWSDARVALCWIRSSPHRWKTFVRNRVARIQDKIPISAWGHVATEFNPADHCSRGLFPRELVANSLWWRGPEWLIDFESRTGPTLSEETLPCEEERITALVACDPPHSILSLLDKFSSLDKICRIIAYLLRFTRRSGAKSVPATLAVDQLEAQSALLVVVKLVQSISFSEEIDQLRTGRRLPKPFIRLAPFLDPTGVLKVGGRLAHSGLTLEAKHPVLLPSKHRLTELVIEQTHRTHLHPGRRTLQYLLAQRFWIIGVHRAIRRVLADCYMCFRANPRALQPPMADLPADRVNAVKAFSISGVDFAGPFSIVPRRARGVSSFKAYVCLFVCFTIKATHLEVVLSLSTDSFLAALRRFVSRRGRCSLLYSDCGTNFVGAARELEQHMCHAAERERIQWSFNPPSAPHFGGIWESNVKSFKTHLRRVVGDQILSLEEFTTVLTQIESVLNSRPLCPLSTDPLDLEVLSPGHFLTMEPLVAVPSPDLTPLATSRLGRWQLVQRMHQDFWKRWHKEYLHTLQQRPKWWIPANPLTVGSLVLIKDDNASPLRWKRGRVEALHLGIDGVPRVATVRVADGSILRPLVKLCPLPTGTPRAADSE</sequence>
<dbReference type="InterPro" id="IPR012337">
    <property type="entry name" value="RNaseH-like_sf"/>
</dbReference>
<evidence type="ECO:0000259" key="1">
    <source>
        <dbReference type="PROSITE" id="PS50994"/>
    </source>
</evidence>
<dbReference type="Pfam" id="PF18701">
    <property type="entry name" value="DUF5641"/>
    <property type="match status" value="1"/>
</dbReference>
<dbReference type="SUPFAM" id="SSF53098">
    <property type="entry name" value="Ribonuclease H-like"/>
    <property type="match status" value="1"/>
</dbReference>
<reference evidence="3" key="1">
    <citation type="submission" date="2025-08" db="UniProtKB">
        <authorList>
            <consortium name="RefSeq"/>
        </authorList>
    </citation>
    <scope>IDENTIFICATION</scope>
    <source>
        <tissue evidence="3">Whole body</tissue>
    </source>
</reference>
<accession>A0A6J1PDI6</accession>
<dbReference type="InterPro" id="IPR036397">
    <property type="entry name" value="RNaseH_sf"/>
</dbReference>
<dbReference type="PANTHER" id="PTHR47331:SF1">
    <property type="entry name" value="GAG-LIKE PROTEIN"/>
    <property type="match status" value="1"/>
</dbReference>
<dbReference type="InterPro" id="IPR041588">
    <property type="entry name" value="Integrase_H2C2"/>
</dbReference>
<dbReference type="CDD" id="cd01644">
    <property type="entry name" value="RT_pepA17"/>
    <property type="match status" value="1"/>
</dbReference>
<feature type="domain" description="Integrase catalytic" evidence="1">
    <location>
        <begin position="1386"/>
        <end position="1577"/>
    </location>
</feature>
<dbReference type="GO" id="GO:0015074">
    <property type="term" value="P:DNA integration"/>
    <property type="evidence" value="ECO:0007669"/>
    <property type="project" value="InterPro"/>
</dbReference>
<dbReference type="GO" id="GO:0003676">
    <property type="term" value="F:nucleic acid binding"/>
    <property type="evidence" value="ECO:0007669"/>
    <property type="project" value="InterPro"/>
</dbReference>
<evidence type="ECO:0000313" key="3">
    <source>
        <dbReference type="RefSeq" id="XP_024867513.1"/>
    </source>
</evidence>
<dbReference type="SUPFAM" id="SSF56672">
    <property type="entry name" value="DNA/RNA polymerases"/>
    <property type="match status" value="1"/>
</dbReference>
<dbReference type="InterPro" id="IPR043502">
    <property type="entry name" value="DNA/RNA_pol_sf"/>
</dbReference>
<name>A0A6J1PDI6_9HYME</name>
<evidence type="ECO:0000313" key="2">
    <source>
        <dbReference type="Proteomes" id="UP000504618"/>
    </source>
</evidence>
<keyword evidence="2" id="KW-1185">Reference proteome</keyword>
<dbReference type="GO" id="GO:0071897">
    <property type="term" value="P:DNA biosynthetic process"/>
    <property type="evidence" value="ECO:0007669"/>
    <property type="project" value="UniProtKB-ARBA"/>
</dbReference>
<dbReference type="Proteomes" id="UP000504618">
    <property type="component" value="Unplaced"/>
</dbReference>
<dbReference type="PANTHER" id="PTHR47331">
    <property type="entry name" value="PHD-TYPE DOMAIN-CONTAINING PROTEIN"/>
    <property type="match status" value="1"/>
</dbReference>
<dbReference type="InterPro" id="IPR008042">
    <property type="entry name" value="Retrotrans_Pao"/>
</dbReference>
<protein>
    <submittedName>
        <fullName evidence="3">Uncharacterized protein LOC112451837</fullName>
    </submittedName>
</protein>
<dbReference type="InterPro" id="IPR000477">
    <property type="entry name" value="RT_dom"/>
</dbReference>
<dbReference type="Pfam" id="PF00078">
    <property type="entry name" value="RVT_1"/>
    <property type="match status" value="1"/>
</dbReference>
<dbReference type="InterPro" id="IPR040676">
    <property type="entry name" value="DUF5641"/>
</dbReference>
<dbReference type="GO" id="GO:0042575">
    <property type="term" value="C:DNA polymerase complex"/>
    <property type="evidence" value="ECO:0007669"/>
    <property type="project" value="UniProtKB-ARBA"/>
</dbReference>
<dbReference type="InterPro" id="IPR001584">
    <property type="entry name" value="Integrase_cat-core"/>
</dbReference>
<dbReference type="RefSeq" id="XP_024867513.1">
    <property type="nucleotide sequence ID" value="XM_025011745.1"/>
</dbReference>